<dbReference type="EMBL" id="BARW01014247">
    <property type="protein sequence ID" value="GAI74106.1"/>
    <property type="molecule type" value="Genomic_DNA"/>
</dbReference>
<evidence type="ECO:0000313" key="1">
    <source>
        <dbReference type="EMBL" id="GAI74106.1"/>
    </source>
</evidence>
<proteinExistence type="predicted"/>
<accession>X1S4P2</accession>
<sequence>RPEFALGDESVLSDIDIWLCSTCYYCYERCPRDIPVTDMIIKLRNIAVEEGYILDSHFGLAST</sequence>
<dbReference type="InterPro" id="IPR009051">
    <property type="entry name" value="Helical_ferredxn"/>
</dbReference>
<gene>
    <name evidence="1" type="ORF">S12H4_25417</name>
</gene>
<evidence type="ECO:0008006" key="2">
    <source>
        <dbReference type="Google" id="ProtNLM"/>
    </source>
</evidence>
<dbReference type="GO" id="GO:0051536">
    <property type="term" value="F:iron-sulfur cluster binding"/>
    <property type="evidence" value="ECO:0007669"/>
    <property type="project" value="InterPro"/>
</dbReference>
<reference evidence="1" key="1">
    <citation type="journal article" date="2014" name="Front. Microbiol.">
        <title>High frequency of phylogenetically diverse reductive dehalogenase-homologous genes in deep subseafloor sedimentary metagenomes.</title>
        <authorList>
            <person name="Kawai M."/>
            <person name="Futagami T."/>
            <person name="Toyoda A."/>
            <person name="Takaki Y."/>
            <person name="Nishi S."/>
            <person name="Hori S."/>
            <person name="Arai W."/>
            <person name="Tsubouchi T."/>
            <person name="Morono Y."/>
            <person name="Uchiyama I."/>
            <person name="Ito T."/>
            <person name="Fujiyama A."/>
            <person name="Inagaki F."/>
            <person name="Takami H."/>
        </authorList>
    </citation>
    <scope>NUCLEOTIDE SEQUENCE</scope>
    <source>
        <strain evidence="1">Expedition CK06-06</strain>
    </source>
</reference>
<feature type="non-terminal residue" evidence="1">
    <location>
        <position position="1"/>
    </location>
</feature>
<dbReference type="AlphaFoldDB" id="X1S4P2"/>
<comment type="caution">
    <text evidence="1">The sequence shown here is derived from an EMBL/GenBank/DDBJ whole genome shotgun (WGS) entry which is preliminary data.</text>
</comment>
<name>X1S4P2_9ZZZZ</name>
<dbReference type="SUPFAM" id="SSF46548">
    <property type="entry name" value="alpha-helical ferredoxin"/>
    <property type="match status" value="1"/>
</dbReference>
<organism evidence="1">
    <name type="scientific">marine sediment metagenome</name>
    <dbReference type="NCBI Taxonomy" id="412755"/>
    <lineage>
        <taxon>unclassified sequences</taxon>
        <taxon>metagenomes</taxon>
        <taxon>ecological metagenomes</taxon>
    </lineage>
</organism>
<protein>
    <recommendedName>
        <fullName evidence="2">4Fe-4S ferredoxin-type domain-containing protein</fullName>
    </recommendedName>
</protein>
<dbReference type="PROSITE" id="PS00198">
    <property type="entry name" value="4FE4S_FER_1"/>
    <property type="match status" value="1"/>
</dbReference>
<dbReference type="Gene3D" id="1.10.1060.10">
    <property type="entry name" value="Alpha-helical ferredoxin"/>
    <property type="match status" value="1"/>
</dbReference>
<feature type="non-terminal residue" evidence="1">
    <location>
        <position position="63"/>
    </location>
</feature>
<dbReference type="InterPro" id="IPR017900">
    <property type="entry name" value="4Fe4S_Fe_S_CS"/>
</dbReference>